<dbReference type="Gene3D" id="1.10.510.10">
    <property type="entry name" value="Transferase(Phosphotransferase) domain 1"/>
    <property type="match status" value="1"/>
</dbReference>
<accession>A0A072V782</accession>
<dbReference type="HOGENOM" id="CLU_2174715_0_0_1"/>
<dbReference type="EMBL" id="CM001218">
    <property type="protein sequence ID" value="KEH37491.1"/>
    <property type="molecule type" value="Genomic_DNA"/>
</dbReference>
<gene>
    <name evidence="1" type="ordered locus">MTR_2g040265</name>
</gene>
<organism evidence="1 3">
    <name type="scientific">Medicago truncatula</name>
    <name type="common">Barrel medic</name>
    <name type="synonym">Medicago tribuloides</name>
    <dbReference type="NCBI Taxonomy" id="3880"/>
    <lineage>
        <taxon>Eukaryota</taxon>
        <taxon>Viridiplantae</taxon>
        <taxon>Streptophyta</taxon>
        <taxon>Embryophyta</taxon>
        <taxon>Tracheophyta</taxon>
        <taxon>Spermatophyta</taxon>
        <taxon>Magnoliopsida</taxon>
        <taxon>eudicotyledons</taxon>
        <taxon>Gunneridae</taxon>
        <taxon>Pentapetalae</taxon>
        <taxon>rosids</taxon>
        <taxon>fabids</taxon>
        <taxon>Fabales</taxon>
        <taxon>Fabaceae</taxon>
        <taxon>Papilionoideae</taxon>
        <taxon>50 kb inversion clade</taxon>
        <taxon>NPAAA clade</taxon>
        <taxon>Hologalegina</taxon>
        <taxon>IRL clade</taxon>
        <taxon>Trifolieae</taxon>
        <taxon>Medicago</taxon>
    </lineage>
</organism>
<dbReference type="AlphaFoldDB" id="A0A072V782"/>
<dbReference type="STRING" id="3880.A0A072V782"/>
<reference evidence="1 3" key="1">
    <citation type="journal article" date="2011" name="Nature">
        <title>The Medicago genome provides insight into the evolution of rhizobial symbioses.</title>
        <authorList>
            <person name="Young N.D."/>
            <person name="Debelle F."/>
            <person name="Oldroyd G.E."/>
            <person name="Geurts R."/>
            <person name="Cannon S.B."/>
            <person name="Udvardi M.K."/>
            <person name="Benedito V.A."/>
            <person name="Mayer K.F."/>
            <person name="Gouzy J."/>
            <person name="Schoof H."/>
            <person name="Van de Peer Y."/>
            <person name="Proost S."/>
            <person name="Cook D.R."/>
            <person name="Meyers B.C."/>
            <person name="Spannagl M."/>
            <person name="Cheung F."/>
            <person name="De Mita S."/>
            <person name="Krishnakumar V."/>
            <person name="Gundlach H."/>
            <person name="Zhou S."/>
            <person name="Mudge J."/>
            <person name="Bharti A.K."/>
            <person name="Murray J.D."/>
            <person name="Naoumkina M.A."/>
            <person name="Rosen B."/>
            <person name="Silverstein K.A."/>
            <person name="Tang H."/>
            <person name="Rombauts S."/>
            <person name="Zhao P.X."/>
            <person name="Zhou P."/>
            <person name="Barbe V."/>
            <person name="Bardou P."/>
            <person name="Bechner M."/>
            <person name="Bellec A."/>
            <person name="Berger A."/>
            <person name="Berges H."/>
            <person name="Bidwell S."/>
            <person name="Bisseling T."/>
            <person name="Choisne N."/>
            <person name="Couloux A."/>
            <person name="Denny R."/>
            <person name="Deshpande S."/>
            <person name="Dai X."/>
            <person name="Doyle J.J."/>
            <person name="Dudez A.M."/>
            <person name="Farmer A.D."/>
            <person name="Fouteau S."/>
            <person name="Franken C."/>
            <person name="Gibelin C."/>
            <person name="Gish J."/>
            <person name="Goldstein S."/>
            <person name="Gonzalez A.J."/>
            <person name="Green P.J."/>
            <person name="Hallab A."/>
            <person name="Hartog M."/>
            <person name="Hua A."/>
            <person name="Humphray S.J."/>
            <person name="Jeong D.H."/>
            <person name="Jing Y."/>
            <person name="Jocker A."/>
            <person name="Kenton S.M."/>
            <person name="Kim D.J."/>
            <person name="Klee K."/>
            <person name="Lai H."/>
            <person name="Lang C."/>
            <person name="Lin S."/>
            <person name="Macmil S.L."/>
            <person name="Magdelenat G."/>
            <person name="Matthews L."/>
            <person name="McCorrison J."/>
            <person name="Monaghan E.L."/>
            <person name="Mun J.H."/>
            <person name="Najar F.Z."/>
            <person name="Nicholson C."/>
            <person name="Noirot C."/>
            <person name="O'Bleness M."/>
            <person name="Paule C.R."/>
            <person name="Poulain J."/>
            <person name="Prion F."/>
            <person name="Qin B."/>
            <person name="Qu C."/>
            <person name="Retzel E.F."/>
            <person name="Riddle C."/>
            <person name="Sallet E."/>
            <person name="Samain S."/>
            <person name="Samson N."/>
            <person name="Sanders I."/>
            <person name="Saurat O."/>
            <person name="Scarpelli C."/>
            <person name="Schiex T."/>
            <person name="Segurens B."/>
            <person name="Severin A.J."/>
            <person name="Sherrier D.J."/>
            <person name="Shi R."/>
            <person name="Sims S."/>
            <person name="Singer S.R."/>
            <person name="Sinharoy S."/>
            <person name="Sterck L."/>
            <person name="Viollet A."/>
            <person name="Wang B.B."/>
            <person name="Wang K."/>
            <person name="Wang M."/>
            <person name="Wang X."/>
            <person name="Warfsmann J."/>
            <person name="Weissenbach J."/>
            <person name="White D.D."/>
            <person name="White J.D."/>
            <person name="Wiley G.B."/>
            <person name="Wincker P."/>
            <person name="Xing Y."/>
            <person name="Yang L."/>
            <person name="Yao Z."/>
            <person name="Ying F."/>
            <person name="Zhai J."/>
            <person name="Zhou L."/>
            <person name="Zuber A."/>
            <person name="Denarie J."/>
            <person name="Dixon R.A."/>
            <person name="May G.D."/>
            <person name="Schwartz D.C."/>
            <person name="Rogers J."/>
            <person name="Quetier F."/>
            <person name="Town C.D."/>
            <person name="Roe B.A."/>
        </authorList>
    </citation>
    <scope>NUCLEOTIDE SEQUENCE [LARGE SCALE GENOMIC DNA]</scope>
    <source>
        <strain evidence="1">A17</strain>
        <strain evidence="2 3">cv. Jemalong A17</strain>
    </source>
</reference>
<evidence type="ECO:0000313" key="1">
    <source>
        <dbReference type="EMBL" id="KEH37491.1"/>
    </source>
</evidence>
<dbReference type="SUPFAM" id="SSF56112">
    <property type="entry name" value="Protein kinase-like (PK-like)"/>
    <property type="match status" value="1"/>
</dbReference>
<evidence type="ECO:0000313" key="3">
    <source>
        <dbReference type="Proteomes" id="UP000002051"/>
    </source>
</evidence>
<keyword evidence="3" id="KW-1185">Reference proteome</keyword>
<dbReference type="InterPro" id="IPR011009">
    <property type="entry name" value="Kinase-like_dom_sf"/>
</dbReference>
<proteinExistence type="predicted"/>
<protein>
    <submittedName>
        <fullName evidence="1">Serine/Threonine-kinase, putative</fullName>
    </submittedName>
</protein>
<reference evidence="2" key="3">
    <citation type="submission" date="2015-04" db="UniProtKB">
        <authorList>
            <consortium name="EnsemblPlants"/>
        </authorList>
    </citation>
    <scope>IDENTIFICATION</scope>
    <source>
        <strain evidence="2">cv. Jemalong A17</strain>
    </source>
</reference>
<dbReference type="EnsemblPlants" id="KEH37491">
    <property type="protein sequence ID" value="KEH37491"/>
    <property type="gene ID" value="MTR_2g040265"/>
</dbReference>
<dbReference type="eggNOG" id="KOG0605">
    <property type="taxonomic scope" value="Eukaryota"/>
</dbReference>
<evidence type="ECO:0000313" key="2">
    <source>
        <dbReference type="EnsemblPlants" id="KEH37491"/>
    </source>
</evidence>
<name>A0A072V782_MEDTR</name>
<sequence>MAFSTVGTPDYIAPEVLLKKGYGLECDWLNNQCQLDPDPSERCFLLKISVLLAIHIGILQLSKGSVILLKREACHHDHQSTLHTVIKPFSALITTSMSIQLWDSNQPVLF</sequence>
<dbReference type="PaxDb" id="3880-AES65514"/>
<dbReference type="Proteomes" id="UP000002051">
    <property type="component" value="Chromosome 2"/>
</dbReference>
<reference evidence="1 3" key="2">
    <citation type="journal article" date="2014" name="BMC Genomics">
        <title>An improved genome release (version Mt4.0) for the model legume Medicago truncatula.</title>
        <authorList>
            <person name="Tang H."/>
            <person name="Krishnakumar V."/>
            <person name="Bidwell S."/>
            <person name="Rosen B."/>
            <person name="Chan A."/>
            <person name="Zhou S."/>
            <person name="Gentzbittel L."/>
            <person name="Childs K.L."/>
            <person name="Yandell M."/>
            <person name="Gundlach H."/>
            <person name="Mayer K.F."/>
            <person name="Schwartz D.C."/>
            <person name="Town C.D."/>
        </authorList>
    </citation>
    <scope>GENOME REANNOTATION</scope>
    <source>
        <strain evidence="1">A17</strain>
        <strain evidence="2 3">cv. Jemalong A17</strain>
    </source>
</reference>